<name>A0A0M0LS99_9EUKA</name>
<evidence type="ECO:0000259" key="2">
    <source>
        <dbReference type="Pfam" id="PF04187"/>
    </source>
</evidence>
<keyword evidence="4" id="KW-1185">Reference proteome</keyword>
<dbReference type="InterPro" id="IPR007314">
    <property type="entry name" value="Cofac_haem-bd_dom"/>
</dbReference>
<feature type="domain" description="Haem-binding uptake Tiki superfamily ChaN" evidence="2">
    <location>
        <begin position="393"/>
        <end position="485"/>
    </location>
</feature>
<keyword evidence="3" id="KW-0503">Monooxygenase</keyword>
<evidence type="ECO:0000256" key="1">
    <source>
        <dbReference type="SAM" id="SignalP"/>
    </source>
</evidence>
<dbReference type="Pfam" id="PF04187">
    <property type="entry name" value="Cofac_haem_bdg"/>
    <property type="match status" value="1"/>
</dbReference>
<protein>
    <submittedName>
        <fullName evidence="3">Kynurenine 3-monooxygenase and related flavoprotein monooxygenase</fullName>
    </submittedName>
</protein>
<dbReference type="EMBL" id="JWZX01000157">
    <property type="protein sequence ID" value="KOO53608.1"/>
    <property type="molecule type" value="Genomic_DNA"/>
</dbReference>
<feature type="chain" id="PRO_5005603503" evidence="1">
    <location>
        <begin position="18"/>
        <end position="562"/>
    </location>
</feature>
<keyword evidence="1" id="KW-0732">Signal</keyword>
<organism evidence="3 4">
    <name type="scientific">Chrysochromulina tobinii</name>
    <dbReference type="NCBI Taxonomy" id="1460289"/>
    <lineage>
        <taxon>Eukaryota</taxon>
        <taxon>Haptista</taxon>
        <taxon>Haptophyta</taxon>
        <taxon>Prymnesiophyceae</taxon>
        <taxon>Prymnesiales</taxon>
        <taxon>Chrysochromulinaceae</taxon>
        <taxon>Chrysochromulina</taxon>
    </lineage>
</organism>
<reference evidence="4" key="1">
    <citation type="journal article" date="2015" name="PLoS Genet.">
        <title>Genome Sequence and Transcriptome Analyses of Chrysochromulina tobin: Metabolic Tools for Enhanced Algal Fitness in the Prominent Order Prymnesiales (Haptophyceae).</title>
        <authorList>
            <person name="Hovde B.T."/>
            <person name="Deodato C.R."/>
            <person name="Hunsperger H.M."/>
            <person name="Ryken S.A."/>
            <person name="Yost W."/>
            <person name="Jha R.K."/>
            <person name="Patterson J."/>
            <person name="Monnat R.J. Jr."/>
            <person name="Barlow S.B."/>
            <person name="Starkenburg S.R."/>
            <person name="Cattolico R.A."/>
        </authorList>
    </citation>
    <scope>NUCLEOTIDE SEQUENCE</scope>
    <source>
        <strain evidence="4">CCMP291</strain>
    </source>
</reference>
<proteinExistence type="predicted"/>
<dbReference type="GO" id="GO:0004497">
    <property type="term" value="F:monooxygenase activity"/>
    <property type="evidence" value="ECO:0007669"/>
    <property type="project" value="UniProtKB-KW"/>
</dbReference>
<evidence type="ECO:0000313" key="3">
    <source>
        <dbReference type="EMBL" id="KOO53608.1"/>
    </source>
</evidence>
<dbReference type="AlphaFoldDB" id="A0A0M0LS99"/>
<accession>A0A0M0LS99</accession>
<gene>
    <name evidence="3" type="ORF">Ctob_010701</name>
</gene>
<keyword evidence="3" id="KW-0560">Oxidoreductase</keyword>
<feature type="signal peptide" evidence="1">
    <location>
        <begin position="1"/>
        <end position="17"/>
    </location>
</feature>
<dbReference type="Proteomes" id="UP000037460">
    <property type="component" value="Unassembled WGS sequence"/>
</dbReference>
<evidence type="ECO:0000313" key="4">
    <source>
        <dbReference type="Proteomes" id="UP000037460"/>
    </source>
</evidence>
<sequence length="562" mass="60098">MENHFAFILAAVTLTSATSIVPRLSPPALTAAIKRSPTLPALIELHALQRHNFNHIHISAFWARAGALGSAKSAQALQPAVEDTLRLCTTAEFGCRQITGTVHGLAKSGFGREPECQPLWNALSESALGQLRDYGPREIATTAWSYARCGLGQGYPRLFATLALEARGRLGEYTPQGLANLAWAMAKAQHAALALFAELEAELQRPHRLADFSARELVSTAWAFAASAQSSSPAIFEAIAAEARQRLEDFTLHELAVLGWSLAAADADVAGDLLFGGGGPGGATFAQRCEAQGLEGADAGTLTQLWQWELWRLELRNRARDSVERSRSPDALDEAASATLVLVGEVYATPPVVAFEAALLSRMLGIVSTLGAVAFIAEGEGAAEALAHAKSEGYLGEDLHNWGMDATEAHYAFFESLVTGRPLHGAAQAQQPSNLARRLFPAQIMKSAAMAHRVARLAREHPADRYLVICGSSHMLFNHGVPERLFAAVPRLRGDCCRIVARQASDEQLLRPGPGQGDEPSAEPTAAAELAAAFGTDTDAADLAFLYGDWKREARSGSLGDW</sequence>
<dbReference type="SUPFAM" id="SSF159501">
    <property type="entry name" value="EreA/ChaN-like"/>
    <property type="match status" value="1"/>
</dbReference>
<comment type="caution">
    <text evidence="3">The sequence shown here is derived from an EMBL/GenBank/DDBJ whole genome shotgun (WGS) entry which is preliminary data.</text>
</comment>